<evidence type="ECO:0000256" key="14">
    <source>
        <dbReference type="PIRSR" id="PIRSR604469-1"/>
    </source>
</evidence>
<dbReference type="RefSeq" id="WP_108917283.1">
    <property type="nucleotide sequence ID" value="NZ_BGJY01000031.1"/>
</dbReference>
<dbReference type="NCBIfam" id="TIGR00338">
    <property type="entry name" value="serB"/>
    <property type="match status" value="1"/>
</dbReference>
<comment type="pathway">
    <text evidence="2">Amino-acid biosynthesis; L-serine biosynthesis; L-serine from 3-phospho-D-glycerate: step 3/3.</text>
</comment>
<comment type="catalytic activity">
    <reaction evidence="13">
        <text>O-phospho-D-serine + H2O = D-serine + phosphate</text>
        <dbReference type="Rhea" id="RHEA:24873"/>
        <dbReference type="ChEBI" id="CHEBI:15377"/>
        <dbReference type="ChEBI" id="CHEBI:35247"/>
        <dbReference type="ChEBI" id="CHEBI:43474"/>
        <dbReference type="ChEBI" id="CHEBI:58680"/>
        <dbReference type="EC" id="3.1.3.3"/>
    </reaction>
</comment>
<dbReference type="SFLD" id="SFLDG01137">
    <property type="entry name" value="C1.6.1:_Phosphoserine_Phosphat"/>
    <property type="match status" value="1"/>
</dbReference>
<sequence>MSKASVEHVATFIAGASGPPLTAEAVRAFAPPGALDWLENGVACDVAFPLAPEALPDLRLALQAAASAAGADVIVQPKAGRRKRLLVADMDSTMIGQECVDELAEFAGIRERIAKITERAMRGELEFEPALRERVALLAGLPVSIIETIFAERISFTPGARRLIATMRANGAYTALVSGGFTPFAERIAAGLGFHEARANRLETREGRITGIVLPPIAGAAAKREALDELRETLALPAEATLAVGDGANDLDMLAAAGLGVAYHAKPKVAEVAAARVDRADLSALLFAQGYRWEDFVEG</sequence>
<gene>
    <name evidence="15" type="primary">serB</name>
    <name evidence="15" type="ORF">C5689_10810</name>
</gene>
<dbReference type="NCBIfam" id="TIGR01488">
    <property type="entry name" value="HAD-SF-IB"/>
    <property type="match status" value="1"/>
</dbReference>
<dbReference type="EC" id="3.1.3.3" evidence="4"/>
<dbReference type="SUPFAM" id="SSF56784">
    <property type="entry name" value="HAD-like"/>
    <property type="match status" value="1"/>
</dbReference>
<evidence type="ECO:0000256" key="1">
    <source>
        <dbReference type="ARBA" id="ARBA00001946"/>
    </source>
</evidence>
<dbReference type="UniPathway" id="UPA00135">
    <property type="reaction ID" value="UER00198"/>
</dbReference>
<dbReference type="InterPro" id="IPR050582">
    <property type="entry name" value="HAD-like_SerB"/>
</dbReference>
<evidence type="ECO:0000256" key="5">
    <source>
        <dbReference type="ARBA" id="ARBA00015196"/>
    </source>
</evidence>
<evidence type="ECO:0000256" key="8">
    <source>
        <dbReference type="ARBA" id="ARBA00022801"/>
    </source>
</evidence>
<feature type="active site" description="Proton donor" evidence="14">
    <location>
        <position position="91"/>
    </location>
</feature>
<name>A0A2U1SQM7_METSR</name>
<accession>A0A2U1SQM7</accession>
<keyword evidence="16" id="KW-1185">Reference proteome</keyword>
<evidence type="ECO:0000256" key="2">
    <source>
        <dbReference type="ARBA" id="ARBA00005135"/>
    </source>
</evidence>
<organism evidence="15 16">
    <name type="scientific">Methylosinus sporium</name>
    <dbReference type="NCBI Taxonomy" id="428"/>
    <lineage>
        <taxon>Bacteria</taxon>
        <taxon>Pseudomonadati</taxon>
        <taxon>Pseudomonadota</taxon>
        <taxon>Alphaproteobacteria</taxon>
        <taxon>Hyphomicrobiales</taxon>
        <taxon>Methylocystaceae</taxon>
        <taxon>Methylosinus</taxon>
    </lineage>
</organism>
<evidence type="ECO:0000256" key="3">
    <source>
        <dbReference type="ARBA" id="ARBA00009184"/>
    </source>
</evidence>
<keyword evidence="10" id="KW-0718">Serine biosynthesis</keyword>
<evidence type="ECO:0000256" key="12">
    <source>
        <dbReference type="ARBA" id="ARBA00048138"/>
    </source>
</evidence>
<feature type="active site" description="Nucleophile" evidence="14">
    <location>
        <position position="89"/>
    </location>
</feature>
<keyword evidence="9" id="KW-0460">Magnesium</keyword>
<reference evidence="15 16" key="1">
    <citation type="journal article" date="2018" name="Appl. Microbiol. Biotechnol.">
        <title>Co-cultivation of the strictly anaerobic methanogen Methanosarcina barkeri with aerobic methanotrophs in an oxygen-limited membrane bioreactor.</title>
        <authorList>
            <person name="In 't Zandt M.H."/>
            <person name="van den Bosch T.J.M."/>
            <person name="Rijkers R."/>
            <person name="van Kessel M.A.H.J."/>
            <person name="Jetten M.S.M."/>
            <person name="Welte C.U."/>
        </authorList>
    </citation>
    <scope>NUCLEOTIDE SEQUENCE [LARGE SCALE GENOMIC DNA]</scope>
    <source>
        <strain evidence="15 16">DSM 17706</strain>
    </source>
</reference>
<comment type="cofactor">
    <cofactor evidence="1">
        <name>Mg(2+)</name>
        <dbReference type="ChEBI" id="CHEBI:18420"/>
    </cofactor>
</comment>
<keyword evidence="8" id="KW-0378">Hydrolase</keyword>
<comment type="similarity">
    <text evidence="3">Belongs to the HAD-like hydrolase superfamily. SerB family.</text>
</comment>
<dbReference type="PANTHER" id="PTHR43344:SF2">
    <property type="entry name" value="PHOSPHOSERINE PHOSPHATASE"/>
    <property type="match status" value="1"/>
</dbReference>
<dbReference type="GO" id="GO:0036424">
    <property type="term" value="F:L-phosphoserine phosphatase activity"/>
    <property type="evidence" value="ECO:0007669"/>
    <property type="project" value="InterPro"/>
</dbReference>
<dbReference type="EMBL" id="PUIV01000014">
    <property type="protein sequence ID" value="PWB93916.1"/>
    <property type="molecule type" value="Genomic_DNA"/>
</dbReference>
<evidence type="ECO:0000256" key="7">
    <source>
        <dbReference type="ARBA" id="ARBA00022723"/>
    </source>
</evidence>
<dbReference type="GO" id="GO:0005737">
    <property type="term" value="C:cytoplasm"/>
    <property type="evidence" value="ECO:0007669"/>
    <property type="project" value="TreeGrafter"/>
</dbReference>
<evidence type="ECO:0000256" key="6">
    <source>
        <dbReference type="ARBA" id="ARBA00022605"/>
    </source>
</evidence>
<dbReference type="AlphaFoldDB" id="A0A2U1SQM7"/>
<dbReference type="GO" id="GO:0006564">
    <property type="term" value="P:L-serine biosynthetic process"/>
    <property type="evidence" value="ECO:0007669"/>
    <property type="project" value="UniProtKB-KW"/>
</dbReference>
<keyword evidence="6" id="KW-0028">Amino-acid biosynthesis</keyword>
<dbReference type="Pfam" id="PF12710">
    <property type="entry name" value="HAD"/>
    <property type="match status" value="1"/>
</dbReference>
<evidence type="ECO:0000313" key="15">
    <source>
        <dbReference type="EMBL" id="PWB93916.1"/>
    </source>
</evidence>
<dbReference type="GO" id="GO:0000287">
    <property type="term" value="F:magnesium ion binding"/>
    <property type="evidence" value="ECO:0007669"/>
    <property type="project" value="TreeGrafter"/>
</dbReference>
<keyword evidence="7" id="KW-0479">Metal-binding</keyword>
<dbReference type="InterPro" id="IPR023214">
    <property type="entry name" value="HAD_sf"/>
</dbReference>
<comment type="caution">
    <text evidence="15">The sequence shown here is derived from an EMBL/GenBank/DDBJ whole genome shotgun (WGS) entry which is preliminary data.</text>
</comment>
<dbReference type="SFLD" id="SFLDS00003">
    <property type="entry name" value="Haloacid_Dehalogenase"/>
    <property type="match status" value="1"/>
</dbReference>
<dbReference type="Proteomes" id="UP000245137">
    <property type="component" value="Unassembled WGS sequence"/>
</dbReference>
<dbReference type="InterPro" id="IPR004469">
    <property type="entry name" value="PSP"/>
</dbReference>
<dbReference type="SFLD" id="SFLDF00029">
    <property type="entry name" value="phosphoserine_phosphatase"/>
    <property type="match status" value="1"/>
</dbReference>
<comment type="catalytic activity">
    <reaction evidence="12">
        <text>O-phospho-L-serine + H2O = L-serine + phosphate</text>
        <dbReference type="Rhea" id="RHEA:21208"/>
        <dbReference type="ChEBI" id="CHEBI:15377"/>
        <dbReference type="ChEBI" id="CHEBI:33384"/>
        <dbReference type="ChEBI" id="CHEBI:43474"/>
        <dbReference type="ChEBI" id="CHEBI:57524"/>
        <dbReference type="EC" id="3.1.3.3"/>
    </reaction>
</comment>
<evidence type="ECO:0000313" key="16">
    <source>
        <dbReference type="Proteomes" id="UP000245137"/>
    </source>
</evidence>
<evidence type="ECO:0000256" key="4">
    <source>
        <dbReference type="ARBA" id="ARBA00012640"/>
    </source>
</evidence>
<evidence type="ECO:0000256" key="10">
    <source>
        <dbReference type="ARBA" id="ARBA00023299"/>
    </source>
</evidence>
<protein>
    <recommendedName>
        <fullName evidence="5">Phosphoserine phosphatase</fullName>
        <ecNumber evidence="4">3.1.3.3</ecNumber>
    </recommendedName>
    <alternativeName>
        <fullName evidence="11">O-phosphoserine phosphohydrolase</fullName>
    </alternativeName>
</protein>
<dbReference type="Gene3D" id="3.40.50.1000">
    <property type="entry name" value="HAD superfamily/HAD-like"/>
    <property type="match status" value="1"/>
</dbReference>
<dbReference type="OrthoDB" id="9792539at2"/>
<evidence type="ECO:0000256" key="13">
    <source>
        <dbReference type="ARBA" id="ARBA00048523"/>
    </source>
</evidence>
<evidence type="ECO:0000256" key="11">
    <source>
        <dbReference type="ARBA" id="ARBA00031693"/>
    </source>
</evidence>
<dbReference type="InterPro" id="IPR036412">
    <property type="entry name" value="HAD-like_sf"/>
</dbReference>
<dbReference type="CDD" id="cd07500">
    <property type="entry name" value="HAD_PSP"/>
    <property type="match status" value="1"/>
</dbReference>
<evidence type="ECO:0000256" key="9">
    <source>
        <dbReference type="ARBA" id="ARBA00022842"/>
    </source>
</evidence>
<proteinExistence type="inferred from homology"/>
<dbReference type="PANTHER" id="PTHR43344">
    <property type="entry name" value="PHOSPHOSERINE PHOSPHATASE"/>
    <property type="match status" value="1"/>
</dbReference>
<dbReference type="SFLD" id="SFLDG01136">
    <property type="entry name" value="C1.6:_Phosphoserine_Phosphatas"/>
    <property type="match status" value="1"/>
</dbReference>